<organism evidence="2 3">
    <name type="scientific">Postia placenta MAD-698-R-SB12</name>
    <dbReference type="NCBI Taxonomy" id="670580"/>
    <lineage>
        <taxon>Eukaryota</taxon>
        <taxon>Fungi</taxon>
        <taxon>Dikarya</taxon>
        <taxon>Basidiomycota</taxon>
        <taxon>Agaricomycotina</taxon>
        <taxon>Agaricomycetes</taxon>
        <taxon>Polyporales</taxon>
        <taxon>Adustoporiaceae</taxon>
        <taxon>Rhodonia</taxon>
    </lineage>
</organism>
<name>A0A1X6ND27_9APHY</name>
<dbReference type="EMBL" id="KZ110592">
    <property type="protein sequence ID" value="OSX66521.1"/>
    <property type="molecule type" value="Genomic_DNA"/>
</dbReference>
<evidence type="ECO:0000313" key="2">
    <source>
        <dbReference type="EMBL" id="OSX66521.1"/>
    </source>
</evidence>
<dbReference type="AlphaFoldDB" id="A0A1X6ND27"/>
<dbReference type="GeneID" id="36328968"/>
<dbReference type="Proteomes" id="UP000194127">
    <property type="component" value="Unassembled WGS sequence"/>
</dbReference>
<protein>
    <submittedName>
        <fullName evidence="2">Uncharacterized protein</fullName>
    </submittedName>
</protein>
<evidence type="ECO:0000313" key="3">
    <source>
        <dbReference type="Proteomes" id="UP000194127"/>
    </source>
</evidence>
<reference evidence="2 3" key="1">
    <citation type="submission" date="2017-04" db="EMBL/GenBank/DDBJ databases">
        <title>Genome Sequence of the Model Brown-Rot Fungus Postia placenta SB12.</title>
        <authorList>
            <consortium name="DOE Joint Genome Institute"/>
            <person name="Gaskell J."/>
            <person name="Kersten P."/>
            <person name="Larrondo L.F."/>
            <person name="Canessa P."/>
            <person name="Martinez D."/>
            <person name="Hibbett D."/>
            <person name="Schmoll M."/>
            <person name="Kubicek C.P."/>
            <person name="Martinez A.T."/>
            <person name="Yadav J."/>
            <person name="Master E."/>
            <person name="Magnuson J.K."/>
            <person name="James T."/>
            <person name="Yaver D."/>
            <person name="Berka R."/>
            <person name="Labutti K."/>
            <person name="Lipzen A."/>
            <person name="Aerts A."/>
            <person name="Barry K."/>
            <person name="Henrissat B."/>
            <person name="Blanchette R."/>
            <person name="Grigoriev I."/>
            <person name="Cullen D."/>
        </authorList>
    </citation>
    <scope>NUCLEOTIDE SEQUENCE [LARGE SCALE GENOMIC DNA]</scope>
    <source>
        <strain evidence="2 3">MAD-698-R-SB12</strain>
    </source>
</reference>
<sequence>MLSGEDDSGWSMGSSISDGGASDTRHDDLVVREHVTVAHKRFEVKGPGPGSVLPITAARRSARALTTDRVWPCPAAALGVASAAGCPGQWPSLDMRGVSTADRVWSACAVFRRSDASCALPLIAVGCQLTGSGQCRWPSRRAAAIALVLVVASVRAGQLADMLARGWTVALTSRLTCRSVQETLEQSGDCKAAVEGGPAGDLFGRRTEREVAAAAWTKGAACATHRARDVPCQEHWNEHGE</sequence>
<dbReference type="RefSeq" id="XP_024343315.1">
    <property type="nucleotide sequence ID" value="XM_024484019.1"/>
</dbReference>
<evidence type="ECO:0000256" key="1">
    <source>
        <dbReference type="SAM" id="MobiDB-lite"/>
    </source>
</evidence>
<dbReference type="OrthoDB" id="10306516at2759"/>
<accession>A0A1X6ND27</accession>
<keyword evidence="3" id="KW-1185">Reference proteome</keyword>
<gene>
    <name evidence="2" type="ORF">POSPLADRAFT_1131028</name>
</gene>
<feature type="region of interest" description="Disordered" evidence="1">
    <location>
        <begin position="1"/>
        <end position="25"/>
    </location>
</feature>
<proteinExistence type="predicted"/>